<dbReference type="Gene3D" id="2.40.100.10">
    <property type="entry name" value="Cyclophilin-like"/>
    <property type="match status" value="1"/>
</dbReference>
<dbReference type="AlphaFoldDB" id="A0A834CYR2"/>
<comment type="similarity">
    <text evidence="1">Belongs to the cyclophilin-type PPIase family.</text>
</comment>
<dbReference type="Proteomes" id="UP000619265">
    <property type="component" value="Unassembled WGS sequence"/>
</dbReference>
<reference evidence="4" key="1">
    <citation type="submission" date="2015-10" db="EMBL/GenBank/DDBJ databases">
        <authorList>
            <person name="Martinez-Garcia P.J."/>
            <person name="Crepeau M.W."/>
            <person name="Puiu D."/>
            <person name="Gonzalez-Ibeas D."/>
            <person name="Whalen J."/>
            <person name="Stevens K."/>
            <person name="Paul R."/>
            <person name="Butterfield T."/>
            <person name="Britton M."/>
            <person name="Reagan R."/>
            <person name="Chakraborty S."/>
            <person name="Walawage S.L."/>
            <person name="Vasquez-Gross H.A."/>
            <person name="Cardeno C."/>
            <person name="Famula R."/>
            <person name="Pratt K."/>
            <person name="Kuruganti S."/>
            <person name="Aradhya M.K."/>
            <person name="Leslie C.A."/>
            <person name="Dandekar A.M."/>
            <person name="Salzberg S.L."/>
            <person name="Wegrzyn J.L."/>
            <person name="Langley C.H."/>
            <person name="Neale D.B."/>
        </authorList>
    </citation>
    <scope>NUCLEOTIDE SEQUENCE</scope>
    <source>
        <tissue evidence="4">Leaves</tissue>
    </source>
</reference>
<gene>
    <name evidence="4" type="ORF">F2P56_008616</name>
</gene>
<dbReference type="InterPro" id="IPR029000">
    <property type="entry name" value="Cyclophilin-like_dom_sf"/>
</dbReference>
<comment type="caution">
    <text evidence="4">The sequence shown here is derived from an EMBL/GenBank/DDBJ whole genome shotgun (WGS) entry which is preliminary data.</text>
</comment>
<dbReference type="PANTHER" id="PTHR11071:SF561">
    <property type="entry name" value="PEPTIDYL-PROLYL CIS-TRANS ISOMERASE D-RELATED"/>
    <property type="match status" value="1"/>
</dbReference>
<evidence type="ECO:0000313" key="5">
    <source>
        <dbReference type="Proteomes" id="UP000619265"/>
    </source>
</evidence>
<dbReference type="Pfam" id="PF00160">
    <property type="entry name" value="Pro_isomerase"/>
    <property type="match status" value="1"/>
</dbReference>
<evidence type="ECO:0000256" key="1">
    <source>
        <dbReference type="ARBA" id="ARBA00007365"/>
    </source>
</evidence>
<reference evidence="4" key="2">
    <citation type="submission" date="2020-03" db="EMBL/GenBank/DDBJ databases">
        <title>Walnut 2.0.</title>
        <authorList>
            <person name="Marrano A."/>
            <person name="Britton M."/>
            <person name="Zimin A.V."/>
            <person name="Zaini P.A."/>
            <person name="Workman R."/>
            <person name="Puiu D."/>
            <person name="Bianco L."/>
            <person name="Allen B.J."/>
            <person name="Troggio M."/>
            <person name="Leslie C.A."/>
            <person name="Timp W."/>
            <person name="Dendekar A."/>
            <person name="Salzberg S.L."/>
            <person name="Neale D.B."/>
        </authorList>
    </citation>
    <scope>NUCLEOTIDE SEQUENCE</scope>
    <source>
        <tissue evidence="4">Leaves</tissue>
    </source>
</reference>
<dbReference type="PROSITE" id="PS50072">
    <property type="entry name" value="CSA_PPIASE_2"/>
    <property type="match status" value="1"/>
</dbReference>
<name>A0A834CYR2_JUGRE</name>
<accession>A0A834CYR2</accession>
<dbReference type="InterPro" id="IPR002130">
    <property type="entry name" value="Cyclophilin-type_PPIase_dom"/>
</dbReference>
<feature type="domain" description="PPIase cyclophilin-type" evidence="3">
    <location>
        <begin position="1"/>
        <end position="132"/>
    </location>
</feature>
<keyword evidence="2" id="KW-0472">Membrane</keyword>
<feature type="transmembrane region" description="Helical" evidence="2">
    <location>
        <begin position="92"/>
        <end position="117"/>
    </location>
</feature>
<dbReference type="GO" id="GO:0003755">
    <property type="term" value="F:peptidyl-prolyl cis-trans isomerase activity"/>
    <property type="evidence" value="ECO:0007669"/>
    <property type="project" value="InterPro"/>
</dbReference>
<dbReference type="EMBL" id="LIHL02000004">
    <property type="protein sequence ID" value="KAF5471850.1"/>
    <property type="molecule type" value="Genomic_DNA"/>
</dbReference>
<feature type="transmembrane region" description="Helical" evidence="2">
    <location>
        <begin position="62"/>
        <end position="86"/>
    </location>
</feature>
<protein>
    <recommendedName>
        <fullName evidence="3">PPIase cyclophilin-type domain-containing protein</fullName>
    </recommendedName>
</protein>
<evidence type="ECO:0000313" key="4">
    <source>
        <dbReference type="EMBL" id="KAF5471850.1"/>
    </source>
</evidence>
<keyword evidence="2" id="KW-0812">Transmembrane</keyword>
<evidence type="ECO:0000259" key="3">
    <source>
        <dbReference type="PROSITE" id="PS50072"/>
    </source>
</evidence>
<sequence>MTENFLALCKGEKGIGKSTGKPLHFKGSHFHRIIKRFMAQLPPSAVTKLILEQVVSMRKPKLFWVSAGAPLVSVILSTLLVFAFKIDHHGPSIFNICNVFLVFITTKCQSIFVLILFQTGRHCSGKDFCYSKGLPSRWK</sequence>
<evidence type="ECO:0000256" key="2">
    <source>
        <dbReference type="SAM" id="Phobius"/>
    </source>
</evidence>
<dbReference type="PANTHER" id="PTHR11071">
    <property type="entry name" value="PEPTIDYL-PROLYL CIS-TRANS ISOMERASE"/>
    <property type="match status" value="1"/>
</dbReference>
<organism evidence="4 5">
    <name type="scientific">Juglans regia</name>
    <name type="common">English walnut</name>
    <dbReference type="NCBI Taxonomy" id="51240"/>
    <lineage>
        <taxon>Eukaryota</taxon>
        <taxon>Viridiplantae</taxon>
        <taxon>Streptophyta</taxon>
        <taxon>Embryophyta</taxon>
        <taxon>Tracheophyta</taxon>
        <taxon>Spermatophyta</taxon>
        <taxon>Magnoliopsida</taxon>
        <taxon>eudicotyledons</taxon>
        <taxon>Gunneridae</taxon>
        <taxon>Pentapetalae</taxon>
        <taxon>rosids</taxon>
        <taxon>fabids</taxon>
        <taxon>Fagales</taxon>
        <taxon>Juglandaceae</taxon>
        <taxon>Juglans</taxon>
    </lineage>
</organism>
<dbReference type="SUPFAM" id="SSF50891">
    <property type="entry name" value="Cyclophilin-like"/>
    <property type="match status" value="1"/>
</dbReference>
<proteinExistence type="inferred from homology"/>
<dbReference type="Gramene" id="Jr04_04780_p1">
    <property type="protein sequence ID" value="cds.Jr04_04780_p1"/>
    <property type="gene ID" value="Jr04_04780"/>
</dbReference>
<keyword evidence="2" id="KW-1133">Transmembrane helix</keyword>